<evidence type="ECO:0000313" key="11">
    <source>
        <dbReference type="EMBL" id="KAF1015779.1"/>
    </source>
</evidence>
<evidence type="ECO:0000256" key="2">
    <source>
        <dbReference type="ARBA" id="ARBA00001946"/>
    </source>
</evidence>
<keyword evidence="6 10" id="KW-0479">Metal-binding</keyword>
<dbReference type="InterPro" id="IPR041492">
    <property type="entry name" value="HAD_2"/>
</dbReference>
<dbReference type="NCBIfam" id="TIGR01509">
    <property type="entry name" value="HAD-SF-IA-v3"/>
    <property type="match status" value="1"/>
</dbReference>
<evidence type="ECO:0000256" key="10">
    <source>
        <dbReference type="HAMAP-Rule" id="MF_00495"/>
    </source>
</evidence>
<dbReference type="GO" id="GO:0046872">
    <property type="term" value="F:metal ion binding"/>
    <property type="evidence" value="ECO:0007669"/>
    <property type="project" value="UniProtKB-KW"/>
</dbReference>
<evidence type="ECO:0000256" key="9">
    <source>
        <dbReference type="ARBA" id="ARBA00023277"/>
    </source>
</evidence>
<dbReference type="InterPro" id="IPR023214">
    <property type="entry name" value="HAD_sf"/>
</dbReference>
<feature type="binding site" evidence="10">
    <location>
        <position position="15"/>
    </location>
    <ligand>
        <name>Mg(2+)</name>
        <dbReference type="ChEBI" id="CHEBI:18420"/>
    </ligand>
</feature>
<name>A0A7V8JM31_STEMA</name>
<dbReference type="PANTHER" id="PTHR43434">
    <property type="entry name" value="PHOSPHOGLYCOLATE PHOSPHATASE"/>
    <property type="match status" value="1"/>
</dbReference>
<dbReference type="NCBIfam" id="NF009700">
    <property type="entry name" value="PRK13226.1"/>
    <property type="match status" value="1"/>
</dbReference>
<dbReference type="SFLD" id="SFLDS00003">
    <property type="entry name" value="Haloacid_Dehalogenase"/>
    <property type="match status" value="1"/>
</dbReference>
<evidence type="ECO:0000256" key="7">
    <source>
        <dbReference type="ARBA" id="ARBA00022801"/>
    </source>
</evidence>
<dbReference type="InterPro" id="IPR006439">
    <property type="entry name" value="HAD-SF_hydro_IA"/>
</dbReference>
<sequence>MSAARFPRGVLFDLDGTLLHSAPDFVATLDAMRAEAGLGSIDPAQLRPVVSKGSRAMLTAAFPALDATARDALIPVFLQRYEALIGQHAVLFDGVAGMLDALDAAGAVWGIVTNKPEYLARLIVPQQGWQQRCAVLVGGDTLAERKPHPLPLLHAAEAIGVEPAACVYVGDDERDILAARAAGMPSVAALWGYRLEQDDPLSWQADVLVDLPAALQQASAWPTPPGVPAPK</sequence>
<comment type="pathway">
    <text evidence="3 10">Organic acid metabolism; glycolate biosynthesis; glycolate from 2-phosphoglycolate: step 1/1.</text>
</comment>
<dbReference type="UniPathway" id="UPA00865">
    <property type="reaction ID" value="UER00834"/>
</dbReference>
<comment type="cofactor">
    <cofactor evidence="2 10">
        <name>Mg(2+)</name>
        <dbReference type="ChEBI" id="CHEBI:18420"/>
    </cofactor>
</comment>
<dbReference type="FunFam" id="3.40.50.1000:FF:000022">
    <property type="entry name" value="Phosphoglycolate phosphatase"/>
    <property type="match status" value="1"/>
</dbReference>
<comment type="catalytic activity">
    <reaction evidence="1 10">
        <text>2-phosphoglycolate + H2O = glycolate + phosphate</text>
        <dbReference type="Rhea" id="RHEA:14369"/>
        <dbReference type="ChEBI" id="CHEBI:15377"/>
        <dbReference type="ChEBI" id="CHEBI:29805"/>
        <dbReference type="ChEBI" id="CHEBI:43474"/>
        <dbReference type="ChEBI" id="CHEBI:58033"/>
        <dbReference type="EC" id="3.1.3.18"/>
    </reaction>
</comment>
<dbReference type="GO" id="GO:0005975">
    <property type="term" value="P:carbohydrate metabolic process"/>
    <property type="evidence" value="ECO:0007669"/>
    <property type="project" value="InterPro"/>
</dbReference>
<evidence type="ECO:0000256" key="4">
    <source>
        <dbReference type="ARBA" id="ARBA00006171"/>
    </source>
</evidence>
<comment type="caution">
    <text evidence="11">The sequence shown here is derived from an EMBL/GenBank/DDBJ whole genome shotgun (WGS) entry which is preliminary data.</text>
</comment>
<dbReference type="NCBIfam" id="TIGR01449">
    <property type="entry name" value="PGP_bact"/>
    <property type="match status" value="1"/>
</dbReference>
<dbReference type="EC" id="3.1.3.18" evidence="5 10"/>
<dbReference type="InterPro" id="IPR050155">
    <property type="entry name" value="HAD-like_hydrolase_sf"/>
</dbReference>
<evidence type="ECO:0000256" key="8">
    <source>
        <dbReference type="ARBA" id="ARBA00022842"/>
    </source>
</evidence>
<dbReference type="AlphaFoldDB" id="A0A7V8JM31"/>
<dbReference type="InterPro" id="IPR023198">
    <property type="entry name" value="PGP-like_dom2"/>
</dbReference>
<comment type="function">
    <text evidence="10">Specifically catalyzes the dephosphorylation of 2-phosphoglycolate. Is involved in the dissimilation of the intracellular 2-phosphoglycolate formed during the DNA repair of 3'-phosphoglycolate ends, a major class of DNA lesions induced by oxidative stress.</text>
</comment>
<evidence type="ECO:0000313" key="12">
    <source>
        <dbReference type="Proteomes" id="UP000487117"/>
    </source>
</evidence>
<dbReference type="HAMAP" id="MF_00495">
    <property type="entry name" value="GPH_hydrolase_bact"/>
    <property type="match status" value="1"/>
</dbReference>
<dbReference type="InterPro" id="IPR036412">
    <property type="entry name" value="HAD-like_sf"/>
</dbReference>
<dbReference type="GO" id="GO:0008967">
    <property type="term" value="F:phosphoglycolate phosphatase activity"/>
    <property type="evidence" value="ECO:0007669"/>
    <property type="project" value="UniProtKB-UniRule"/>
</dbReference>
<evidence type="ECO:0000256" key="5">
    <source>
        <dbReference type="ARBA" id="ARBA00013078"/>
    </source>
</evidence>
<dbReference type="Proteomes" id="UP000487117">
    <property type="component" value="Unassembled WGS sequence"/>
</dbReference>
<dbReference type="InterPro" id="IPR037512">
    <property type="entry name" value="PGPase_prok"/>
</dbReference>
<protein>
    <recommendedName>
        <fullName evidence="5 10">Phosphoglycolate phosphatase</fullName>
        <shortName evidence="10">PGP</shortName>
        <shortName evidence="10">PGPase</shortName>
        <ecNumber evidence="5 10">3.1.3.18</ecNumber>
    </recommendedName>
</protein>
<dbReference type="PANTHER" id="PTHR43434:SF23">
    <property type="entry name" value="PHOSPHOGLYCOLATE PHOSPHATASE"/>
    <property type="match status" value="1"/>
</dbReference>
<proteinExistence type="inferred from homology"/>
<dbReference type="NCBIfam" id="TIGR01549">
    <property type="entry name" value="HAD-SF-IA-v1"/>
    <property type="match status" value="1"/>
</dbReference>
<dbReference type="PRINTS" id="PR00413">
    <property type="entry name" value="HADHALOGNASE"/>
</dbReference>
<dbReference type="Gene3D" id="3.40.50.1000">
    <property type="entry name" value="HAD superfamily/HAD-like"/>
    <property type="match status" value="1"/>
</dbReference>
<comment type="similarity">
    <text evidence="4 10">Belongs to the HAD-like hydrolase superfamily. CbbY/CbbZ/Gph/YieH family.</text>
</comment>
<keyword evidence="9 10" id="KW-0119">Carbohydrate metabolism</keyword>
<evidence type="ECO:0000256" key="3">
    <source>
        <dbReference type="ARBA" id="ARBA00004818"/>
    </source>
</evidence>
<dbReference type="Pfam" id="PF13419">
    <property type="entry name" value="HAD_2"/>
    <property type="match status" value="1"/>
</dbReference>
<feature type="binding site" evidence="10">
    <location>
        <position position="13"/>
    </location>
    <ligand>
        <name>Mg(2+)</name>
        <dbReference type="ChEBI" id="CHEBI:18420"/>
    </ligand>
</feature>
<organism evidence="11 12">
    <name type="scientific">Stenotrophomonas maltophilia</name>
    <name type="common">Pseudomonas maltophilia</name>
    <name type="synonym">Xanthomonas maltophilia</name>
    <dbReference type="NCBI Taxonomy" id="40324"/>
    <lineage>
        <taxon>Bacteria</taxon>
        <taxon>Pseudomonadati</taxon>
        <taxon>Pseudomonadota</taxon>
        <taxon>Gammaproteobacteria</taxon>
        <taxon>Lysobacterales</taxon>
        <taxon>Lysobacteraceae</taxon>
        <taxon>Stenotrophomonas</taxon>
        <taxon>Stenotrophomonas maltophilia group</taxon>
    </lineage>
</organism>
<dbReference type="GO" id="GO:0005829">
    <property type="term" value="C:cytosol"/>
    <property type="evidence" value="ECO:0007669"/>
    <property type="project" value="TreeGrafter"/>
</dbReference>
<evidence type="ECO:0000256" key="1">
    <source>
        <dbReference type="ARBA" id="ARBA00000830"/>
    </source>
</evidence>
<accession>A0A7V8JM31</accession>
<keyword evidence="7 10" id="KW-0378">Hydrolase</keyword>
<keyword evidence="8 10" id="KW-0460">Magnesium</keyword>
<reference evidence="12" key="1">
    <citation type="journal article" date="2020" name="MBio">
        <title>Horizontal gene transfer to a defensive symbiont with a reduced genome amongst a multipartite beetle microbiome.</title>
        <authorList>
            <person name="Waterworth S.C."/>
            <person name="Florez L.V."/>
            <person name="Rees E.R."/>
            <person name="Hertweck C."/>
            <person name="Kaltenpoth M."/>
            <person name="Kwan J.C."/>
        </authorList>
    </citation>
    <scope>NUCLEOTIDE SEQUENCE [LARGE SCALE GENOMIC DNA]</scope>
</reference>
<dbReference type="GO" id="GO:0046295">
    <property type="term" value="P:glycolate biosynthetic process"/>
    <property type="evidence" value="ECO:0007669"/>
    <property type="project" value="UniProtKB-UniRule"/>
</dbReference>
<dbReference type="EMBL" id="WNDS01000002">
    <property type="protein sequence ID" value="KAF1015779.1"/>
    <property type="molecule type" value="Genomic_DNA"/>
</dbReference>
<dbReference type="Gene3D" id="1.10.150.240">
    <property type="entry name" value="Putative phosphatase, domain 2"/>
    <property type="match status" value="1"/>
</dbReference>
<feature type="active site" description="Nucleophile" evidence="10">
    <location>
        <position position="13"/>
    </location>
</feature>
<evidence type="ECO:0000256" key="6">
    <source>
        <dbReference type="ARBA" id="ARBA00022723"/>
    </source>
</evidence>
<dbReference type="SUPFAM" id="SSF56784">
    <property type="entry name" value="HAD-like"/>
    <property type="match status" value="1"/>
</dbReference>
<gene>
    <name evidence="11" type="primary">mupP_1</name>
    <name evidence="11" type="ORF">GAK31_01256</name>
</gene>
<feature type="binding site" evidence="10">
    <location>
        <position position="171"/>
    </location>
    <ligand>
        <name>Mg(2+)</name>
        <dbReference type="ChEBI" id="CHEBI:18420"/>
    </ligand>
</feature>
<dbReference type="SFLD" id="SFLDG01129">
    <property type="entry name" value="C1.5:_HAD__Beta-PGM__Phosphata"/>
    <property type="match status" value="1"/>
</dbReference>
<dbReference type="GO" id="GO:0006281">
    <property type="term" value="P:DNA repair"/>
    <property type="evidence" value="ECO:0007669"/>
    <property type="project" value="TreeGrafter"/>
</dbReference>